<proteinExistence type="predicted"/>
<keyword evidence="2" id="KW-1185">Reference proteome</keyword>
<evidence type="ECO:0000313" key="2">
    <source>
        <dbReference type="Proteomes" id="UP001257914"/>
    </source>
</evidence>
<dbReference type="InterPro" id="IPR007338">
    <property type="entry name" value="DUF416"/>
</dbReference>
<name>A0ABU3R256_9GAMM</name>
<protein>
    <submittedName>
        <fullName evidence="1">YjaG family protein</fullName>
    </submittedName>
</protein>
<evidence type="ECO:0000313" key="1">
    <source>
        <dbReference type="EMBL" id="MDU0113748.1"/>
    </source>
</evidence>
<organism evidence="1 2">
    <name type="scientific">Psychrosphaera aquimarina</name>
    <dbReference type="NCBI Taxonomy" id="2044854"/>
    <lineage>
        <taxon>Bacteria</taxon>
        <taxon>Pseudomonadati</taxon>
        <taxon>Pseudomonadota</taxon>
        <taxon>Gammaproteobacteria</taxon>
        <taxon>Alteromonadales</taxon>
        <taxon>Pseudoalteromonadaceae</taxon>
        <taxon>Psychrosphaera</taxon>
    </lineage>
</organism>
<gene>
    <name evidence="1" type="ORF">RT723_12220</name>
</gene>
<dbReference type="RefSeq" id="WP_315947353.1">
    <property type="nucleotide sequence ID" value="NZ_JAWCUA010000010.1"/>
</dbReference>
<accession>A0ABU3R256</accession>
<dbReference type="EMBL" id="JAWCUA010000010">
    <property type="protein sequence ID" value="MDU0113748.1"/>
    <property type="molecule type" value="Genomic_DNA"/>
</dbReference>
<dbReference type="Gene3D" id="1.20.1590.10">
    <property type="entry name" value="YP_001051499.1 domain like"/>
    <property type="match status" value="1"/>
</dbReference>
<dbReference type="Proteomes" id="UP001257914">
    <property type="component" value="Unassembled WGS sequence"/>
</dbReference>
<reference evidence="1 2" key="1">
    <citation type="submission" date="2023-10" db="EMBL/GenBank/DDBJ databases">
        <title>Psychrosphaera aquimaarina strain SW33 isolated from seawater.</title>
        <authorList>
            <person name="Bayburt H."/>
            <person name="Kim J.M."/>
            <person name="Choi B.J."/>
            <person name="Jeon C.O."/>
        </authorList>
    </citation>
    <scope>NUCLEOTIDE SEQUENCE [LARGE SCALE GENOMIC DNA]</scope>
    <source>
        <strain evidence="1 2">KCTC 52743</strain>
    </source>
</reference>
<sequence>MANSSNEKSVHLKTNNFQRVRELSRKQQGVLSLALLERMKPNYQLFAQVTEFPQDYNLDNIVNSLWEKLLVKGAKVNFSILEEKIESLTPDELDFDMYGVYPAIYFCTGLLTYINGELSEDEYDSVAIAKISQGCIVHLIEYQAGETELDNESIREHELMAAEMSVLTELLDWLSITRLKDLDLKAIRTKALDIVFADGVTNIGIELEG</sequence>
<comment type="caution">
    <text evidence="1">The sequence shown here is derived from an EMBL/GenBank/DDBJ whole genome shotgun (WGS) entry which is preliminary data.</text>
</comment>
<dbReference type="Pfam" id="PF04222">
    <property type="entry name" value="DUF416"/>
    <property type="match status" value="1"/>
</dbReference>
<dbReference type="InterPro" id="IPR023381">
    <property type="entry name" value="YP001051499.1-like_dom_sf"/>
</dbReference>